<dbReference type="PANTHER" id="PTHR43537">
    <property type="entry name" value="TRANSCRIPTIONAL REGULATOR, GNTR FAMILY"/>
    <property type="match status" value="1"/>
</dbReference>
<dbReference type="PRINTS" id="PR00035">
    <property type="entry name" value="HTHGNTR"/>
</dbReference>
<dbReference type="SMART" id="SM00895">
    <property type="entry name" value="FCD"/>
    <property type="match status" value="1"/>
</dbReference>
<dbReference type="AlphaFoldDB" id="A0A0F5HJZ7"/>
<organism evidence="5 6">
    <name type="scientific">Bacillus thermotolerans</name>
    <name type="common">Quasibacillus thermotolerans</name>
    <dbReference type="NCBI Taxonomy" id="1221996"/>
    <lineage>
        <taxon>Bacteria</taxon>
        <taxon>Bacillati</taxon>
        <taxon>Bacillota</taxon>
        <taxon>Bacilli</taxon>
        <taxon>Bacillales</taxon>
        <taxon>Bacillaceae</taxon>
        <taxon>Bacillus</taxon>
    </lineage>
</organism>
<dbReference type="Gene3D" id="1.10.10.10">
    <property type="entry name" value="Winged helix-like DNA-binding domain superfamily/Winged helix DNA-binding domain"/>
    <property type="match status" value="1"/>
</dbReference>
<feature type="domain" description="HTH gntR-type" evidence="4">
    <location>
        <begin position="6"/>
        <end position="74"/>
    </location>
</feature>
<sequence>MPGAPKKTFKDVVEHIKENIANGTFAVDTKMPAERVLAEELQTSRATVREALRALESIGVVESRVGQGTFVRKTRFTSQDPFASFSNQSSPSEVFTARLAIEPYLSELATRRATSEDLSILEASLKKMEKVLESKEEFEVLNAQFHHQIAAAARSALLLKFTDIIEGIHSEELWGKLISRSLKPEMMSVYHQQHLSIYQAIKERDHAKAREYTIQHLKTVRTNMLDD</sequence>
<dbReference type="STRING" id="1221996.QY95_00578"/>
<dbReference type="SUPFAM" id="SSF46785">
    <property type="entry name" value="Winged helix' DNA-binding domain"/>
    <property type="match status" value="1"/>
</dbReference>
<dbReference type="InterPro" id="IPR008920">
    <property type="entry name" value="TF_FadR/GntR_C"/>
</dbReference>
<keyword evidence="2" id="KW-0238">DNA-binding</keyword>
<dbReference type="InterPro" id="IPR000524">
    <property type="entry name" value="Tscrpt_reg_HTH_GntR"/>
</dbReference>
<dbReference type="Proteomes" id="UP000031563">
    <property type="component" value="Unassembled WGS sequence"/>
</dbReference>
<dbReference type="SUPFAM" id="SSF48008">
    <property type="entry name" value="GntR ligand-binding domain-like"/>
    <property type="match status" value="1"/>
</dbReference>
<evidence type="ECO:0000256" key="1">
    <source>
        <dbReference type="ARBA" id="ARBA00023015"/>
    </source>
</evidence>
<evidence type="ECO:0000313" key="5">
    <source>
        <dbReference type="EMBL" id="KKB41771.1"/>
    </source>
</evidence>
<evidence type="ECO:0000256" key="3">
    <source>
        <dbReference type="ARBA" id="ARBA00023163"/>
    </source>
</evidence>
<accession>A0A0F5I8C1</accession>
<keyword evidence="1" id="KW-0805">Transcription regulation</keyword>
<proteinExistence type="predicted"/>
<dbReference type="Pfam" id="PF00392">
    <property type="entry name" value="GntR"/>
    <property type="match status" value="1"/>
</dbReference>
<dbReference type="Pfam" id="PF07729">
    <property type="entry name" value="FCD"/>
    <property type="match status" value="1"/>
</dbReference>
<evidence type="ECO:0000313" key="6">
    <source>
        <dbReference type="Proteomes" id="UP000031563"/>
    </source>
</evidence>
<evidence type="ECO:0000256" key="2">
    <source>
        <dbReference type="ARBA" id="ARBA00023125"/>
    </source>
</evidence>
<dbReference type="RefSeq" id="WP_039238022.1">
    <property type="nucleotide sequence ID" value="NZ_JWIQ02000006.1"/>
</dbReference>
<accession>A0A0F5HJZ7</accession>
<keyword evidence="3" id="KW-0804">Transcription</keyword>
<evidence type="ECO:0000259" key="4">
    <source>
        <dbReference type="PROSITE" id="PS50949"/>
    </source>
</evidence>
<protein>
    <submittedName>
        <fullName evidence="5">Transcriptional regulator, GntR family</fullName>
    </submittedName>
</protein>
<dbReference type="CDD" id="cd07377">
    <property type="entry name" value="WHTH_GntR"/>
    <property type="match status" value="1"/>
</dbReference>
<dbReference type="OrthoDB" id="369138at2"/>
<dbReference type="Gene3D" id="1.20.120.530">
    <property type="entry name" value="GntR ligand-binding domain-like"/>
    <property type="match status" value="1"/>
</dbReference>
<dbReference type="InterPro" id="IPR036388">
    <property type="entry name" value="WH-like_DNA-bd_sf"/>
</dbReference>
<dbReference type="InterPro" id="IPR036390">
    <property type="entry name" value="WH_DNA-bd_sf"/>
</dbReference>
<dbReference type="InterPro" id="IPR011711">
    <property type="entry name" value="GntR_C"/>
</dbReference>
<reference evidence="5" key="1">
    <citation type="submission" date="2015-02" db="EMBL/GenBank/DDBJ databases">
        <title>Genome Assembly of Bacillaceae bacterium MTCC 8252.</title>
        <authorList>
            <person name="Verma A."/>
            <person name="Khatri I."/>
            <person name="Mual P."/>
            <person name="Subramanian S."/>
            <person name="Krishnamurthi S."/>
        </authorList>
    </citation>
    <scope>NUCLEOTIDE SEQUENCE [LARGE SCALE GENOMIC DNA]</scope>
    <source>
        <strain evidence="5">MTCC 8252</strain>
    </source>
</reference>
<gene>
    <name evidence="5" type="ORF">QY95_00578</name>
</gene>
<keyword evidence="6" id="KW-1185">Reference proteome</keyword>
<comment type="caution">
    <text evidence="5">The sequence shown here is derived from an EMBL/GenBank/DDBJ whole genome shotgun (WGS) entry which is preliminary data.</text>
</comment>
<name>A0A0F5HJZ7_BACTR</name>
<dbReference type="EMBL" id="JWIR02000019">
    <property type="protein sequence ID" value="KKB41771.1"/>
    <property type="molecule type" value="Genomic_DNA"/>
</dbReference>
<dbReference type="GO" id="GO:0003700">
    <property type="term" value="F:DNA-binding transcription factor activity"/>
    <property type="evidence" value="ECO:0007669"/>
    <property type="project" value="InterPro"/>
</dbReference>
<dbReference type="PROSITE" id="PS50949">
    <property type="entry name" value="HTH_GNTR"/>
    <property type="match status" value="1"/>
</dbReference>
<dbReference type="SMART" id="SM00345">
    <property type="entry name" value="HTH_GNTR"/>
    <property type="match status" value="1"/>
</dbReference>
<dbReference type="GO" id="GO:0003677">
    <property type="term" value="F:DNA binding"/>
    <property type="evidence" value="ECO:0007669"/>
    <property type="project" value="UniProtKB-KW"/>
</dbReference>
<dbReference type="PANTHER" id="PTHR43537:SF5">
    <property type="entry name" value="UXU OPERON TRANSCRIPTIONAL REGULATOR"/>
    <property type="match status" value="1"/>
</dbReference>